<dbReference type="RefSeq" id="XP_025353383.1">
    <property type="nucleotide sequence ID" value="XM_025501920.1"/>
</dbReference>
<protein>
    <recommendedName>
        <fullName evidence="10">DBF4-type domain-containing protein</fullName>
    </recommendedName>
</protein>
<evidence type="ECO:0000256" key="1">
    <source>
        <dbReference type="ARBA" id="ARBA00022723"/>
    </source>
</evidence>
<gene>
    <name evidence="8" type="ORF">FA14DRAFT_192113</name>
</gene>
<feature type="compositionally biased region" description="Polar residues" evidence="5">
    <location>
        <begin position="46"/>
        <end position="56"/>
    </location>
</feature>
<proteinExistence type="predicted"/>
<dbReference type="Pfam" id="PF07535">
    <property type="entry name" value="zf-DBF"/>
    <property type="match status" value="1"/>
</dbReference>
<dbReference type="Pfam" id="PF08630">
    <property type="entry name" value="Dfp1_Him1_M"/>
    <property type="match status" value="1"/>
</dbReference>
<evidence type="ECO:0000256" key="2">
    <source>
        <dbReference type="ARBA" id="ARBA00022771"/>
    </source>
</evidence>
<dbReference type="GO" id="GO:0008270">
    <property type="term" value="F:zinc ion binding"/>
    <property type="evidence" value="ECO:0007669"/>
    <property type="project" value="UniProtKB-KW"/>
</dbReference>
<sequence>MSRPFHSMSNHHQSSASKGSKDTSQNEYGPSSVQFPKPAHARQPFGNKNTANSPYKITTEEVEMISNDGTKKKSPILTKEPPNPKANTPKVSTGRQEGSAPTKTASPGSRHQSSLPHSNRYLAPLSGSQNIYGRYGASAYAAHAPSPLSHNQHQQTEEQENEEEIPQKRSTAGESALLSPSAVKTPRKRAIPLEDVHARNIVGRNTFENAKSPNPHKRSKSSHNGSSTAGGSTSTSLGISAAIDEVHLEESSTAESIPSTNRASLKDKKPATSTVAKTIRIDKQSRISPSDRIKREENKSLSTMEWRKKFLRAFPSFRFYLDGFDQATKVDVSNTIAYFGGQLEPFFSNTVTHLVTQRKFSIPLVDEQGEVIGTQGESLVHTESATSASASGRSLMGAGRFSRLPTLRKKNANVPLHSERNPFDEMGPPVSANDILVKAKNFGIKVWTFEKFKTVMSGLKGEHTVDSKKQPNLSQMLAKEKVYGTQERDPKAARSDYHYFSRNSIYLLVEDATAEHRPIMAQEWRKPAREDEEVPWPVLYGELEGRCPFTRFQLAEGHQQRTRPNRFETLQRSVSLNHVRKQNRNASLSPAPSNDSRSRYTIARGASPYPLASGNSVSIASTNLTSTTSAAPSHSANALGLMSPFHPLGRKAHQATAIGMGRPSSLPRSFGQHFPDPAQQQDQARVSIVNRMLGITDTRSASELTKAKKSMNPISRTIAQTGGMRRSASTGTRLQEYQREKRPGYCENCRQKYEDFDDHVLSKRHRKFAQDDGNFDKIDELLLRVLRPIATWALRISTNVGGVNNENDQNMGDEFIEEPFSDIDSEQSPEEKHGSPGSRVSREQSVHRTPQMLNDVVQSWQREAANTTGDDIDQEDQDLIELERHVAEAAAAFRIRTGVDQHRSPQYGTDVGEDTVGTSPNAPSYGIGVGTGGMDDSMTTTISPHTSPQMKHREVHQNQHENDIASHHYHTTIHQQDEFGTHT</sequence>
<evidence type="ECO:0000256" key="5">
    <source>
        <dbReference type="SAM" id="MobiDB-lite"/>
    </source>
</evidence>
<dbReference type="FunFam" id="6.10.250.3410:FF:000001">
    <property type="entry name" value="Protein DBF4 homolog A"/>
    <property type="match status" value="1"/>
</dbReference>
<dbReference type="InterPro" id="IPR006572">
    <property type="entry name" value="Znf_DBF"/>
</dbReference>
<dbReference type="Gene3D" id="6.10.250.3410">
    <property type="entry name" value="DBF zinc finger"/>
    <property type="match status" value="1"/>
</dbReference>
<feature type="region of interest" description="Disordered" evidence="5">
    <location>
        <begin position="571"/>
        <end position="599"/>
    </location>
</feature>
<evidence type="ECO:0000256" key="4">
    <source>
        <dbReference type="PROSITE-ProRule" id="PRU00600"/>
    </source>
</evidence>
<dbReference type="GO" id="GO:0031431">
    <property type="term" value="C:Dbf4-dependent protein kinase complex"/>
    <property type="evidence" value="ECO:0007669"/>
    <property type="project" value="TreeGrafter"/>
</dbReference>
<feature type="region of interest" description="Disordered" evidence="5">
    <location>
        <begin position="142"/>
        <end position="236"/>
    </location>
</feature>
<keyword evidence="3" id="KW-0862">Zinc</keyword>
<feature type="compositionally biased region" description="Polar residues" evidence="5">
    <location>
        <begin position="85"/>
        <end position="117"/>
    </location>
</feature>
<dbReference type="SMART" id="SM00586">
    <property type="entry name" value="ZnF_DBF"/>
    <property type="match status" value="1"/>
</dbReference>
<feature type="compositionally biased region" description="Low complexity" evidence="5">
    <location>
        <begin position="222"/>
        <end position="236"/>
    </location>
</feature>
<feature type="region of interest" description="Disordered" evidence="5">
    <location>
        <begin position="823"/>
        <end position="850"/>
    </location>
</feature>
<accession>A0A316V9G7</accession>
<dbReference type="FunCoup" id="A0A316V9G7">
    <property type="interactions" value="75"/>
</dbReference>
<feature type="compositionally biased region" description="Polar residues" evidence="5">
    <location>
        <begin position="251"/>
        <end position="263"/>
    </location>
</feature>
<evidence type="ECO:0000256" key="3">
    <source>
        <dbReference type="ARBA" id="ARBA00022833"/>
    </source>
</evidence>
<dbReference type="GO" id="GO:1901987">
    <property type="term" value="P:regulation of cell cycle phase transition"/>
    <property type="evidence" value="ECO:0007669"/>
    <property type="project" value="TreeGrafter"/>
</dbReference>
<dbReference type="AlphaFoldDB" id="A0A316V9G7"/>
<keyword evidence="9" id="KW-1185">Reference proteome</keyword>
<dbReference type="InterPro" id="IPR055116">
    <property type="entry name" value="DBF4_BRCT"/>
</dbReference>
<feature type="domain" description="DBF4-type" evidence="7">
    <location>
        <begin position="739"/>
        <end position="788"/>
    </location>
</feature>
<dbReference type="SUPFAM" id="SSF52113">
    <property type="entry name" value="BRCT domain"/>
    <property type="match status" value="1"/>
</dbReference>
<dbReference type="STRING" id="1280837.A0A316V9G7"/>
<evidence type="ECO:0000313" key="9">
    <source>
        <dbReference type="Proteomes" id="UP000245771"/>
    </source>
</evidence>
<feature type="compositionally biased region" description="Polar residues" evidence="5">
    <location>
        <begin position="584"/>
        <end position="595"/>
    </location>
</feature>
<feature type="compositionally biased region" description="Polar residues" evidence="5">
    <location>
        <begin position="7"/>
        <end position="34"/>
    </location>
</feature>
<dbReference type="InterPro" id="IPR013939">
    <property type="entry name" value="Regulatory_Dfp1/Him1"/>
</dbReference>
<dbReference type="InParanoid" id="A0A316V9G7"/>
<dbReference type="GO" id="GO:0010571">
    <property type="term" value="P:positive regulation of nuclear cell cycle DNA replication"/>
    <property type="evidence" value="ECO:0007669"/>
    <property type="project" value="TreeGrafter"/>
</dbReference>
<dbReference type="GO" id="GO:0043539">
    <property type="term" value="F:protein serine/threonine kinase activator activity"/>
    <property type="evidence" value="ECO:0007669"/>
    <property type="project" value="TreeGrafter"/>
</dbReference>
<dbReference type="InterPro" id="IPR038545">
    <property type="entry name" value="Znf_DBF_sf"/>
</dbReference>
<dbReference type="PANTHER" id="PTHR15375:SF26">
    <property type="entry name" value="PROTEIN CHIFFON"/>
    <property type="match status" value="1"/>
</dbReference>
<evidence type="ECO:0000259" key="7">
    <source>
        <dbReference type="PROSITE" id="PS51265"/>
    </source>
</evidence>
<feature type="compositionally biased region" description="Basic and acidic residues" evidence="5">
    <location>
        <begin position="829"/>
        <end position="846"/>
    </location>
</feature>
<dbReference type="GeneID" id="37023701"/>
<dbReference type="InterPro" id="IPR051590">
    <property type="entry name" value="Replication_Regulatory_Kinase"/>
</dbReference>
<evidence type="ECO:0000259" key="6">
    <source>
        <dbReference type="PROSITE" id="PS50172"/>
    </source>
</evidence>
<organism evidence="8 9">
    <name type="scientific">Meira miltonrushii</name>
    <dbReference type="NCBI Taxonomy" id="1280837"/>
    <lineage>
        <taxon>Eukaryota</taxon>
        <taxon>Fungi</taxon>
        <taxon>Dikarya</taxon>
        <taxon>Basidiomycota</taxon>
        <taxon>Ustilaginomycotina</taxon>
        <taxon>Exobasidiomycetes</taxon>
        <taxon>Exobasidiales</taxon>
        <taxon>Brachybasidiaceae</taxon>
        <taxon>Meira</taxon>
    </lineage>
</organism>
<feature type="region of interest" description="Disordered" evidence="5">
    <location>
        <begin position="1"/>
        <end position="130"/>
    </location>
</feature>
<name>A0A316V9G7_9BASI</name>
<dbReference type="PROSITE" id="PS51265">
    <property type="entry name" value="ZF_DBF4"/>
    <property type="match status" value="1"/>
</dbReference>
<dbReference type="InterPro" id="IPR001357">
    <property type="entry name" value="BRCT_dom"/>
</dbReference>
<feature type="region of interest" description="Disordered" evidence="5">
    <location>
        <begin position="661"/>
        <end position="682"/>
    </location>
</feature>
<dbReference type="EMBL" id="KZ819605">
    <property type="protein sequence ID" value="PWN33081.1"/>
    <property type="molecule type" value="Genomic_DNA"/>
</dbReference>
<reference evidence="8 9" key="1">
    <citation type="journal article" date="2018" name="Mol. Biol. Evol.">
        <title>Broad Genomic Sampling Reveals a Smut Pathogenic Ancestry of the Fungal Clade Ustilaginomycotina.</title>
        <authorList>
            <person name="Kijpornyongpan T."/>
            <person name="Mondo S.J."/>
            <person name="Barry K."/>
            <person name="Sandor L."/>
            <person name="Lee J."/>
            <person name="Lipzen A."/>
            <person name="Pangilinan J."/>
            <person name="LaButti K."/>
            <person name="Hainaut M."/>
            <person name="Henrissat B."/>
            <person name="Grigoriev I.V."/>
            <person name="Spatafora J.W."/>
            <person name="Aime M.C."/>
        </authorList>
    </citation>
    <scope>NUCLEOTIDE SEQUENCE [LARGE SCALE GENOMIC DNA]</scope>
    <source>
        <strain evidence="8 9">MCA 3882</strain>
    </source>
</reference>
<dbReference type="PANTHER" id="PTHR15375">
    <property type="entry name" value="ACTIVATOR OF S-PHASE KINASE-RELATED"/>
    <property type="match status" value="1"/>
</dbReference>
<feature type="region of interest" description="Disordered" evidence="5">
    <location>
        <begin position="248"/>
        <end position="275"/>
    </location>
</feature>
<keyword evidence="1" id="KW-0479">Metal-binding</keyword>
<evidence type="ECO:0000313" key="8">
    <source>
        <dbReference type="EMBL" id="PWN33081.1"/>
    </source>
</evidence>
<dbReference type="PROSITE" id="PS50172">
    <property type="entry name" value="BRCT"/>
    <property type="match status" value="1"/>
</dbReference>
<dbReference type="OrthoDB" id="21380at2759"/>
<feature type="domain" description="BRCT" evidence="6">
    <location>
        <begin position="309"/>
        <end position="356"/>
    </location>
</feature>
<dbReference type="Proteomes" id="UP000245771">
    <property type="component" value="Unassembled WGS sequence"/>
</dbReference>
<dbReference type="CDD" id="cd00027">
    <property type="entry name" value="BRCT"/>
    <property type="match status" value="1"/>
</dbReference>
<keyword evidence="2 4" id="KW-0863">Zinc-finger</keyword>
<dbReference type="InterPro" id="IPR036420">
    <property type="entry name" value="BRCT_dom_sf"/>
</dbReference>
<evidence type="ECO:0008006" key="10">
    <source>
        <dbReference type="Google" id="ProtNLM"/>
    </source>
</evidence>
<dbReference type="Pfam" id="PF22437">
    <property type="entry name" value="DBF4_BRCT"/>
    <property type="match status" value="1"/>
</dbReference>
<dbReference type="GO" id="GO:0003676">
    <property type="term" value="F:nucleic acid binding"/>
    <property type="evidence" value="ECO:0007669"/>
    <property type="project" value="InterPro"/>
</dbReference>